<evidence type="ECO:0000313" key="3">
    <source>
        <dbReference type="EMBL" id="KAK6744716.1"/>
    </source>
</evidence>
<name>A0ABR1D5M9_NECAM</name>
<accession>A0ABR1D5M9</accession>
<evidence type="ECO:0000256" key="2">
    <source>
        <dbReference type="SAM" id="SignalP"/>
    </source>
</evidence>
<dbReference type="EMBL" id="JAVFWL010000003">
    <property type="protein sequence ID" value="KAK6744716.1"/>
    <property type="molecule type" value="Genomic_DNA"/>
</dbReference>
<proteinExistence type="predicted"/>
<feature type="region of interest" description="Disordered" evidence="1">
    <location>
        <begin position="140"/>
        <end position="177"/>
    </location>
</feature>
<organism evidence="3 4">
    <name type="scientific">Necator americanus</name>
    <name type="common">Human hookworm</name>
    <dbReference type="NCBI Taxonomy" id="51031"/>
    <lineage>
        <taxon>Eukaryota</taxon>
        <taxon>Metazoa</taxon>
        <taxon>Ecdysozoa</taxon>
        <taxon>Nematoda</taxon>
        <taxon>Chromadorea</taxon>
        <taxon>Rhabditida</taxon>
        <taxon>Rhabditina</taxon>
        <taxon>Rhabditomorpha</taxon>
        <taxon>Strongyloidea</taxon>
        <taxon>Ancylostomatidae</taxon>
        <taxon>Bunostominae</taxon>
        <taxon>Necator</taxon>
    </lineage>
</organism>
<comment type="caution">
    <text evidence="3">The sequence shown here is derived from an EMBL/GenBank/DDBJ whole genome shotgun (WGS) entry which is preliminary data.</text>
</comment>
<dbReference type="Proteomes" id="UP001303046">
    <property type="component" value="Unassembled WGS sequence"/>
</dbReference>
<keyword evidence="2" id="KW-0732">Signal</keyword>
<feature type="chain" id="PRO_5046189441" evidence="2">
    <location>
        <begin position="20"/>
        <end position="244"/>
    </location>
</feature>
<feature type="region of interest" description="Disordered" evidence="1">
    <location>
        <begin position="193"/>
        <end position="244"/>
    </location>
</feature>
<feature type="signal peptide" evidence="2">
    <location>
        <begin position="1"/>
        <end position="19"/>
    </location>
</feature>
<feature type="compositionally biased region" description="Polar residues" evidence="1">
    <location>
        <begin position="205"/>
        <end position="227"/>
    </location>
</feature>
<feature type="compositionally biased region" description="Polar residues" evidence="1">
    <location>
        <begin position="163"/>
        <end position="172"/>
    </location>
</feature>
<evidence type="ECO:0000313" key="4">
    <source>
        <dbReference type="Proteomes" id="UP001303046"/>
    </source>
</evidence>
<sequence length="244" mass="27487">MLRLLPSLLLIVVIEHVFSSPWEMAEVTLVSDNPAIHKSFDDFLGLFDKFSDDYGVHFNRWNFREKRTLNGGFPTGQYRLLGVSCEQLREFLNDIEGEIYHLRYSSLKCGPMMFTFCFSFSCTADDYTTVGTDQITTSVTQTTTDEDTTTTEKRTTESGTYTATDEQNTTPSTEYTTTDGVYTTVTENYSTETGIYTTENEDNGTESPRNTGTSGDYSTESTDSFTVDETYTTTNENSSTTIEE</sequence>
<protein>
    <submittedName>
        <fullName evidence="3">Uncharacterized protein</fullName>
    </submittedName>
</protein>
<dbReference type="Pfam" id="PF17619">
    <property type="entry name" value="SCVP"/>
    <property type="match status" value="1"/>
</dbReference>
<keyword evidence="4" id="KW-1185">Reference proteome</keyword>
<gene>
    <name evidence="3" type="primary">Necator_chrIII.g12201</name>
    <name evidence="3" type="ORF">RB195_011435</name>
</gene>
<evidence type="ECO:0000256" key="1">
    <source>
        <dbReference type="SAM" id="MobiDB-lite"/>
    </source>
</evidence>
<dbReference type="InterPro" id="IPR035126">
    <property type="entry name" value="SCVP"/>
</dbReference>
<feature type="compositionally biased region" description="Low complexity" evidence="1">
    <location>
        <begin position="229"/>
        <end position="244"/>
    </location>
</feature>
<reference evidence="3 4" key="1">
    <citation type="submission" date="2023-08" db="EMBL/GenBank/DDBJ databases">
        <title>A Necator americanus chromosomal reference genome.</title>
        <authorList>
            <person name="Ilik V."/>
            <person name="Petrzelkova K.J."/>
            <person name="Pardy F."/>
            <person name="Fuh T."/>
            <person name="Niatou-Singa F.S."/>
            <person name="Gouil Q."/>
            <person name="Baker L."/>
            <person name="Ritchie M.E."/>
            <person name="Jex A.R."/>
            <person name="Gazzola D."/>
            <person name="Li H."/>
            <person name="Toshio Fujiwara R."/>
            <person name="Zhan B."/>
            <person name="Aroian R.V."/>
            <person name="Pafco B."/>
            <person name="Schwarz E.M."/>
        </authorList>
    </citation>
    <scope>NUCLEOTIDE SEQUENCE [LARGE SCALE GENOMIC DNA]</scope>
    <source>
        <strain evidence="3 4">Aroian</strain>
        <tissue evidence="3">Whole animal</tissue>
    </source>
</reference>